<evidence type="ECO:0000259" key="1">
    <source>
        <dbReference type="Pfam" id="PF13482"/>
    </source>
</evidence>
<dbReference type="PANTHER" id="PTHR38462:SF1">
    <property type="entry name" value="YPRB RIBONUCLEASE H-LIKE DOMAIN-CONTAINING PROTEIN"/>
    <property type="match status" value="1"/>
</dbReference>
<comment type="caution">
    <text evidence="2">The sequence shown here is derived from an EMBL/GenBank/DDBJ whole genome shotgun (WGS) entry which is preliminary data.</text>
</comment>
<dbReference type="PANTHER" id="PTHR38462">
    <property type="entry name" value="EXONUCLEASE-LIKE PROTEIN"/>
    <property type="match status" value="1"/>
</dbReference>
<dbReference type="PATRIC" id="fig|66851.6.peg.2211"/>
<name>A0A165YWM9_METOA</name>
<dbReference type="InterPro" id="IPR038720">
    <property type="entry name" value="YprB_RNase_H-like_dom"/>
</dbReference>
<dbReference type="AlphaFoldDB" id="A0A165YWM9"/>
<accession>A0A165YWM9</accession>
<dbReference type="Gene3D" id="3.30.420.10">
    <property type="entry name" value="Ribonuclease H-like superfamily/Ribonuclease H"/>
    <property type="match status" value="1"/>
</dbReference>
<dbReference type="Proteomes" id="UP000077428">
    <property type="component" value="Unassembled WGS sequence"/>
</dbReference>
<dbReference type="OrthoDB" id="211024at2157"/>
<keyword evidence="3" id="KW-1185">Reference proteome</keyword>
<dbReference type="GO" id="GO:0003676">
    <property type="term" value="F:nucleic acid binding"/>
    <property type="evidence" value="ECO:0007669"/>
    <property type="project" value="InterPro"/>
</dbReference>
<evidence type="ECO:0000313" key="2">
    <source>
        <dbReference type="EMBL" id="KZX09956.1"/>
    </source>
</evidence>
<dbReference type="EMBL" id="LWMU01000136">
    <property type="protein sequence ID" value="KZX09956.1"/>
    <property type="molecule type" value="Genomic_DNA"/>
</dbReference>
<gene>
    <name evidence="2" type="ORF">MBORA_20180</name>
</gene>
<protein>
    <recommendedName>
        <fullName evidence="1">YprB ribonuclease H-like domain-containing protein</fullName>
    </recommendedName>
</protein>
<sequence>MTHNNEHENYLLNNILANSISSKNPSNEAKELARKNSYSYFEDLKNNLLISYNGMKLTDIKGSKVIGTDYGETLKIIDKQKIDFNLKDNDFKNQMNHNLKLLPGIGIKTEEKLKNEGFKTISSLKNHDKYSNSASKLMSNIDEMSFSQVVDLLSENKYTKKCRNNLIKCISLTDYENLKFMDIETLGLSNVPIILIGVAEIKNDKIISSQYFLRDYSEESAIIDAYLSHLDEDSVHLTFNGKRFDVPFIRNRCLYNRIDLKMRLPHVDLMLFARNLWKDQIPNFKLQTIEKELFGIERVDDVPGQYIPDYYKTYLSKNNIGSMIPIIEHNRQDIVSLASFLMKMYGDVN</sequence>
<dbReference type="STRING" id="66851.MBORA_20180"/>
<dbReference type="InterPro" id="IPR012337">
    <property type="entry name" value="RNaseH-like_sf"/>
</dbReference>
<reference evidence="3" key="1">
    <citation type="journal article" date="2016" name="Genome Announc.">
        <title>Draft Genome Sequences of Methanobrevibacter curvatus DSM11111, Methanobrevibacter cuticularis DSM11139, Methanobrevibacter filiformis DSM11501, and Methanobrevibacter oralis DSM7256.</title>
        <authorList>
            <person name="Poehlein A."/>
            <person name="Seedorf H."/>
        </authorList>
    </citation>
    <scope>NUCLEOTIDE SEQUENCE [LARGE SCALE GENOMIC DNA]</scope>
    <source>
        <strain evidence="3">DSM 7256 / JCM 30027 / ZR</strain>
    </source>
</reference>
<dbReference type="InterPro" id="IPR036397">
    <property type="entry name" value="RNaseH_sf"/>
</dbReference>
<dbReference type="SUPFAM" id="SSF53098">
    <property type="entry name" value="Ribonuclease H-like"/>
    <property type="match status" value="1"/>
</dbReference>
<dbReference type="RefSeq" id="WP_042692679.1">
    <property type="nucleotide sequence ID" value="NZ_CABMAB010000012.1"/>
</dbReference>
<organism evidence="2 3">
    <name type="scientific">Methanobrevibacter oralis</name>
    <dbReference type="NCBI Taxonomy" id="66851"/>
    <lineage>
        <taxon>Archaea</taxon>
        <taxon>Methanobacteriati</taxon>
        <taxon>Methanobacteriota</taxon>
        <taxon>Methanomada group</taxon>
        <taxon>Methanobacteria</taxon>
        <taxon>Methanobacteriales</taxon>
        <taxon>Methanobacteriaceae</taxon>
        <taxon>Methanobrevibacter</taxon>
    </lineage>
</organism>
<feature type="domain" description="YprB ribonuclease H-like" evidence="1">
    <location>
        <begin position="180"/>
        <end position="341"/>
    </location>
</feature>
<proteinExistence type="predicted"/>
<dbReference type="Pfam" id="PF13482">
    <property type="entry name" value="RNase_H_2"/>
    <property type="match status" value="1"/>
</dbReference>
<evidence type="ECO:0000313" key="3">
    <source>
        <dbReference type="Proteomes" id="UP000077428"/>
    </source>
</evidence>